<comment type="caution">
    <text evidence="1">The sequence shown here is derived from an EMBL/GenBank/DDBJ whole genome shotgun (WGS) entry which is preliminary data.</text>
</comment>
<organism evidence="1 2">
    <name type="scientific">Orbilia blumenaviensis</name>
    <dbReference type="NCBI Taxonomy" id="1796055"/>
    <lineage>
        <taxon>Eukaryota</taxon>
        <taxon>Fungi</taxon>
        <taxon>Dikarya</taxon>
        <taxon>Ascomycota</taxon>
        <taxon>Pezizomycotina</taxon>
        <taxon>Orbiliomycetes</taxon>
        <taxon>Orbiliales</taxon>
        <taxon>Orbiliaceae</taxon>
        <taxon>Orbilia</taxon>
    </lineage>
</organism>
<evidence type="ECO:0000313" key="1">
    <source>
        <dbReference type="EMBL" id="KAK6361576.1"/>
    </source>
</evidence>
<dbReference type="Proteomes" id="UP001373714">
    <property type="component" value="Unassembled WGS sequence"/>
</dbReference>
<name>A0AAV9VKU8_9PEZI</name>
<protein>
    <submittedName>
        <fullName evidence="1">Uncharacterized protein</fullName>
    </submittedName>
</protein>
<accession>A0AAV9VKU8</accession>
<dbReference type="AlphaFoldDB" id="A0AAV9VKU8"/>
<dbReference type="EMBL" id="JAVHNS010000002">
    <property type="protein sequence ID" value="KAK6361576.1"/>
    <property type="molecule type" value="Genomic_DNA"/>
</dbReference>
<keyword evidence="2" id="KW-1185">Reference proteome</keyword>
<reference evidence="1 2" key="1">
    <citation type="submission" date="2019-10" db="EMBL/GenBank/DDBJ databases">
        <authorList>
            <person name="Palmer J.M."/>
        </authorList>
    </citation>
    <scope>NUCLEOTIDE SEQUENCE [LARGE SCALE GENOMIC DNA]</scope>
    <source>
        <strain evidence="1 2">TWF730</strain>
    </source>
</reference>
<sequence>MAGTLLCMNSVIKCDGKSIDIAKRKQRWRHPQSRRPELNRKAARPGPVFSKMLDSFEARREGINRTFFTLEDGLFLIIISISSKAKQSSLTDLSSFSHY</sequence>
<proteinExistence type="predicted"/>
<evidence type="ECO:0000313" key="2">
    <source>
        <dbReference type="Proteomes" id="UP001373714"/>
    </source>
</evidence>
<gene>
    <name evidence="1" type="ORF">TWF730_005296</name>
</gene>